<evidence type="ECO:0000256" key="5">
    <source>
        <dbReference type="ARBA" id="ARBA00023002"/>
    </source>
</evidence>
<feature type="domain" description="NADH:quinone oxidoreductase/Mrp antiporter transmembrane" evidence="11">
    <location>
        <begin position="348"/>
        <end position="645"/>
    </location>
</feature>
<evidence type="ECO:0000256" key="8">
    <source>
        <dbReference type="SAM" id="MobiDB-lite"/>
    </source>
</evidence>
<keyword evidence="5" id="KW-0560">Oxidoreductase</keyword>
<feature type="transmembrane region" description="Helical" evidence="9">
    <location>
        <begin position="331"/>
        <end position="347"/>
    </location>
</feature>
<feature type="transmembrane region" description="Helical" evidence="9">
    <location>
        <begin position="636"/>
        <end position="654"/>
    </location>
</feature>
<evidence type="ECO:0000256" key="4">
    <source>
        <dbReference type="ARBA" id="ARBA00022989"/>
    </source>
</evidence>
<keyword evidence="4 9" id="KW-1133">Transmembrane helix</keyword>
<evidence type="ECO:0000256" key="3">
    <source>
        <dbReference type="ARBA" id="ARBA00022692"/>
    </source>
</evidence>
<evidence type="ECO:0000259" key="11">
    <source>
        <dbReference type="Pfam" id="PF00361"/>
    </source>
</evidence>
<proteinExistence type="predicted"/>
<keyword evidence="13" id="KW-1185">Reference proteome</keyword>
<evidence type="ECO:0000256" key="9">
    <source>
        <dbReference type="SAM" id="Phobius"/>
    </source>
</evidence>
<feature type="compositionally biased region" description="Low complexity" evidence="8">
    <location>
        <begin position="218"/>
        <end position="237"/>
    </location>
</feature>
<evidence type="ECO:0000256" key="10">
    <source>
        <dbReference type="SAM" id="SignalP"/>
    </source>
</evidence>
<dbReference type="PRINTS" id="PR01437">
    <property type="entry name" value="NUOXDRDTASE4"/>
</dbReference>
<feature type="chain" id="PRO_5045259753" evidence="10">
    <location>
        <begin position="26"/>
        <end position="715"/>
    </location>
</feature>
<comment type="subcellular location">
    <subcellularLocation>
        <location evidence="1">Cell membrane</location>
        <topology evidence="1">Multi-pass membrane protein</topology>
    </subcellularLocation>
    <subcellularLocation>
        <location evidence="7">Membrane</location>
        <topology evidence="7">Multi-pass membrane protein</topology>
    </subcellularLocation>
</comment>
<feature type="transmembrane region" description="Helical" evidence="9">
    <location>
        <begin position="382"/>
        <end position="406"/>
    </location>
</feature>
<keyword evidence="2" id="KW-1003">Cell membrane</keyword>
<evidence type="ECO:0000256" key="7">
    <source>
        <dbReference type="RuleBase" id="RU000320"/>
    </source>
</evidence>
<evidence type="ECO:0000256" key="6">
    <source>
        <dbReference type="ARBA" id="ARBA00023136"/>
    </source>
</evidence>
<protein>
    <submittedName>
        <fullName evidence="12">Proton-conducting transporter membrane subunit</fullName>
    </submittedName>
</protein>
<dbReference type="PANTHER" id="PTHR42682">
    <property type="entry name" value="HYDROGENASE-4 COMPONENT F"/>
    <property type="match status" value="1"/>
</dbReference>
<feature type="transmembrane region" description="Helical" evidence="9">
    <location>
        <begin position="540"/>
        <end position="558"/>
    </location>
</feature>
<keyword evidence="6 9" id="KW-0472">Membrane</keyword>
<dbReference type="RefSeq" id="WP_382043504.1">
    <property type="nucleotide sequence ID" value="NZ_JBHSKJ010000010.1"/>
</dbReference>
<feature type="transmembrane region" description="Helical" evidence="9">
    <location>
        <begin position="353"/>
        <end position="370"/>
    </location>
</feature>
<feature type="compositionally biased region" description="Low complexity" evidence="8">
    <location>
        <begin position="141"/>
        <end position="159"/>
    </location>
</feature>
<accession>A0ABV9ZZ62</accession>
<evidence type="ECO:0000313" key="12">
    <source>
        <dbReference type="EMBL" id="MFC5146756.1"/>
    </source>
</evidence>
<name>A0ABV9ZZ62_9ACTN</name>
<evidence type="ECO:0000313" key="13">
    <source>
        <dbReference type="Proteomes" id="UP001596222"/>
    </source>
</evidence>
<dbReference type="InterPro" id="IPR003918">
    <property type="entry name" value="NADH_UbQ_OxRdtase"/>
</dbReference>
<reference evidence="13" key="1">
    <citation type="journal article" date="2019" name="Int. J. Syst. Evol. Microbiol.">
        <title>The Global Catalogue of Microorganisms (GCM) 10K type strain sequencing project: providing services to taxonomists for standard genome sequencing and annotation.</title>
        <authorList>
            <consortium name="The Broad Institute Genomics Platform"/>
            <consortium name="The Broad Institute Genome Sequencing Center for Infectious Disease"/>
            <person name="Wu L."/>
            <person name="Ma J."/>
        </authorList>
    </citation>
    <scope>NUCLEOTIDE SEQUENCE [LARGE SCALE GENOMIC DNA]</scope>
    <source>
        <strain evidence="13">CGMCC 4.1641</strain>
    </source>
</reference>
<feature type="transmembrane region" description="Helical" evidence="9">
    <location>
        <begin position="469"/>
        <end position="488"/>
    </location>
</feature>
<comment type="caution">
    <text evidence="12">The sequence shown here is derived from an EMBL/GenBank/DDBJ whole genome shotgun (WGS) entry which is preliminary data.</text>
</comment>
<evidence type="ECO:0000256" key="1">
    <source>
        <dbReference type="ARBA" id="ARBA00004651"/>
    </source>
</evidence>
<keyword evidence="3 7" id="KW-0812">Transmembrane</keyword>
<dbReference type="PANTHER" id="PTHR42682:SF5">
    <property type="entry name" value="HYDROGENASE-4 COMPONENT F"/>
    <property type="match status" value="1"/>
</dbReference>
<organism evidence="12 13">
    <name type="scientific">Streptomyces aureoversilis</name>
    <dbReference type="NCBI Taxonomy" id="67277"/>
    <lineage>
        <taxon>Bacteria</taxon>
        <taxon>Bacillati</taxon>
        <taxon>Actinomycetota</taxon>
        <taxon>Actinomycetes</taxon>
        <taxon>Kitasatosporales</taxon>
        <taxon>Streptomycetaceae</taxon>
        <taxon>Streptomyces</taxon>
    </lineage>
</organism>
<dbReference type="InterPro" id="IPR052175">
    <property type="entry name" value="ComplexI-like_HydComp"/>
</dbReference>
<dbReference type="InterPro" id="IPR001750">
    <property type="entry name" value="ND/Mrp_TM"/>
</dbReference>
<dbReference type="EMBL" id="JBHSKJ010000010">
    <property type="protein sequence ID" value="MFC5146756.1"/>
    <property type="molecule type" value="Genomic_DNA"/>
</dbReference>
<feature type="compositionally biased region" description="Low complexity" evidence="8">
    <location>
        <begin position="180"/>
        <end position="189"/>
    </location>
</feature>
<dbReference type="Pfam" id="PF00361">
    <property type="entry name" value="Proton_antipo_M"/>
    <property type="match status" value="1"/>
</dbReference>
<feature type="transmembrane region" description="Helical" evidence="9">
    <location>
        <begin position="593"/>
        <end position="616"/>
    </location>
</feature>
<feature type="transmembrane region" description="Helical" evidence="9">
    <location>
        <begin position="500"/>
        <end position="520"/>
    </location>
</feature>
<feature type="compositionally biased region" description="Polar residues" evidence="8">
    <location>
        <begin position="193"/>
        <end position="202"/>
    </location>
</feature>
<dbReference type="Proteomes" id="UP001596222">
    <property type="component" value="Unassembled WGS sequence"/>
</dbReference>
<feature type="signal peptide" evidence="10">
    <location>
        <begin position="1"/>
        <end position="25"/>
    </location>
</feature>
<gene>
    <name evidence="12" type="ORF">ACFPP6_18960</name>
</gene>
<keyword evidence="10" id="KW-0732">Signal</keyword>
<feature type="region of interest" description="Disordered" evidence="8">
    <location>
        <begin position="60"/>
        <end position="252"/>
    </location>
</feature>
<feature type="transmembrane region" description="Helical" evidence="9">
    <location>
        <begin position="297"/>
        <end position="319"/>
    </location>
</feature>
<evidence type="ECO:0000256" key="2">
    <source>
        <dbReference type="ARBA" id="ARBA00022475"/>
    </source>
</evidence>
<sequence length="715" mass="70903">MTHATTALLLTAPIAVPLATSAAYAASGLRGAKARAGVAALAHRTPRQRGAAAPVATLVLRPGGRPDEPVRHGGATGADGAAYPGTGSATSTVPGARPAAPPGPGTGPGGSARPGREAAASPAPGREAGASSLPGSVTAWSGTGPDGSTPSGPGTAPSARPGTESAVPPGPGTGPGGSTRPGPGSSASPWAGTESSPWSGTDPSAWPGTESAVPPAPGRRSGGPARPGAGPSAAPRPWSAHRSRPAAGAVPRPLTGRLGLVSPFAILTCGAVLACTVPDDGPVTAYGRLLRADALTVWMLLTVGAVACLACAANPAHLAHERTDLPATRRYHLLIHAFLAAMSAAVLAANLGVLWVAIEATTVVTAFLVGHRRTRGSVEAAWKYVVICSAGIALAFLGTVLVYYAARQAGIPEAYALDWQTLAARADRLDPSVTRLATGLVILGFGAKAGLAPLHAWLPDAHSQAPAPVSALMSGVLLAVAFAGLLRYKVIADGALGAGFTRTLLAGVALVTLALAAALLLAQRDCKRMLAYSSMEHMSLIALGTAVGSPLALSAVLLHMTGHGLAKTVAFCASGHIARLCGTTRIGRIRGLLAHSPCLGTAFAAAVVALLGFPPFGLFASELGIVRAGFLSGPRWALAAALVLTLVAFGALAARTSRMLLGPPPGEDDEEEPVPLGADAAAPLVAGLAACAALGVTTGPLTALLTEAGEIIGGH</sequence>